<evidence type="ECO:0000313" key="2">
    <source>
        <dbReference type="EMBL" id="CAA9309536.1"/>
    </source>
</evidence>
<feature type="transmembrane region" description="Helical" evidence="1">
    <location>
        <begin position="223"/>
        <end position="245"/>
    </location>
</feature>
<name>A0A6J4KLQ6_9SPHI</name>
<keyword evidence="1" id="KW-0472">Membrane</keyword>
<keyword evidence="1" id="KW-1133">Transmembrane helix</keyword>
<reference evidence="2" key="1">
    <citation type="submission" date="2020-02" db="EMBL/GenBank/DDBJ databases">
        <authorList>
            <person name="Meier V. D."/>
        </authorList>
    </citation>
    <scope>NUCLEOTIDE SEQUENCE</scope>
    <source>
        <strain evidence="2">AVDCRST_MAG56</strain>
    </source>
</reference>
<accession>A0A6J4KLQ6</accession>
<evidence type="ECO:0000256" key="1">
    <source>
        <dbReference type="SAM" id="Phobius"/>
    </source>
</evidence>
<feature type="transmembrane region" description="Helical" evidence="1">
    <location>
        <begin position="107"/>
        <end position="126"/>
    </location>
</feature>
<keyword evidence="1" id="KW-0812">Transmembrane</keyword>
<dbReference type="Pfam" id="PF13803">
    <property type="entry name" value="DUF4184"/>
    <property type="match status" value="1"/>
</dbReference>
<feature type="transmembrane region" description="Helical" evidence="1">
    <location>
        <begin position="20"/>
        <end position="40"/>
    </location>
</feature>
<dbReference type="InterPro" id="IPR025238">
    <property type="entry name" value="DUF4184"/>
</dbReference>
<feature type="transmembrane region" description="Helical" evidence="1">
    <location>
        <begin position="154"/>
        <end position="174"/>
    </location>
</feature>
<proteinExistence type="predicted"/>
<sequence length="257" mass="28399">MPFTFSHPALVLPLAGFKPRWFSATGLAIGSMAPDLLYFVKMDGSEDFGHTLAGVFLFDLPISYLLAIAFHQWVRKPLLVHLPAPLDRKYAGYLAFDFGHTLSANGFVFPLSVLVGAFSHIGWDYFCDPRGWMYHAAPGFLGQYVSVAGFRLRVYLLIERIGSVAGLLFVGWAAVRAVHPADGISPASARSKGVYWLSLLLSTLVFTGLRFSFDHHTRQLGQVVLILTSAFCYAVGFVAALYAWLLPPTPARRDKQK</sequence>
<dbReference type="AlphaFoldDB" id="A0A6J4KLQ6"/>
<dbReference type="EMBL" id="CADCTQ010000503">
    <property type="protein sequence ID" value="CAA9309536.1"/>
    <property type="molecule type" value="Genomic_DNA"/>
</dbReference>
<feature type="transmembrane region" description="Helical" evidence="1">
    <location>
        <begin position="52"/>
        <end position="74"/>
    </location>
</feature>
<evidence type="ECO:0008006" key="3">
    <source>
        <dbReference type="Google" id="ProtNLM"/>
    </source>
</evidence>
<gene>
    <name evidence="2" type="ORF">AVDCRST_MAG56-6109</name>
</gene>
<feature type="transmembrane region" description="Helical" evidence="1">
    <location>
        <begin position="194"/>
        <end position="211"/>
    </location>
</feature>
<protein>
    <recommendedName>
        <fullName evidence="3">DUF4184 family protein</fullName>
    </recommendedName>
</protein>
<organism evidence="2">
    <name type="scientific">uncultured Cytophagales bacterium</name>
    <dbReference type="NCBI Taxonomy" id="158755"/>
    <lineage>
        <taxon>Bacteria</taxon>
        <taxon>Pseudomonadati</taxon>
        <taxon>Bacteroidota</taxon>
        <taxon>Sphingobacteriia</taxon>
        <taxon>Sphingobacteriales</taxon>
        <taxon>environmental samples</taxon>
    </lineage>
</organism>